<dbReference type="InterPro" id="IPR015943">
    <property type="entry name" value="WD40/YVTN_repeat-like_dom_sf"/>
</dbReference>
<evidence type="ECO:0000256" key="5">
    <source>
        <dbReference type="SAM" id="MobiDB-lite"/>
    </source>
</evidence>
<dbReference type="GO" id="GO:0005874">
    <property type="term" value="C:microtubule"/>
    <property type="evidence" value="ECO:0007669"/>
    <property type="project" value="UniProtKB-KW"/>
</dbReference>
<evidence type="ECO:0000313" key="8">
    <source>
        <dbReference type="Proteomes" id="UP000298663"/>
    </source>
</evidence>
<dbReference type="PROSITE" id="PS50082">
    <property type="entry name" value="WD_REPEATS_2"/>
    <property type="match status" value="1"/>
</dbReference>
<evidence type="ECO:0000256" key="1">
    <source>
        <dbReference type="ARBA" id="ARBA00022490"/>
    </source>
</evidence>
<dbReference type="InterPro" id="IPR056532">
    <property type="entry name" value="KIF21A/B_hel_2"/>
</dbReference>
<dbReference type="Proteomes" id="UP000298663">
    <property type="component" value="Unassembled WGS sequence"/>
</dbReference>
<dbReference type="AlphaFoldDB" id="A0A4U8V1N4"/>
<dbReference type="Pfam" id="PF00400">
    <property type="entry name" value="WD40"/>
    <property type="match status" value="2"/>
</dbReference>
<dbReference type="PANTHER" id="PTHR44156">
    <property type="entry name" value="SUPERNUMERARY LIMBS, ISOFORM B-RELATED"/>
    <property type="match status" value="1"/>
</dbReference>
<dbReference type="EMBL" id="AZBU02000001">
    <property type="protein sequence ID" value="TMS39324.1"/>
    <property type="molecule type" value="Genomic_DNA"/>
</dbReference>
<evidence type="ECO:0000259" key="6">
    <source>
        <dbReference type="Pfam" id="PF23203"/>
    </source>
</evidence>
<keyword evidence="3" id="KW-0175">Coiled coil</keyword>
<sequence length="543" mass="59021">MTFIRYQLSQPAYVTCYMEGATTICNNGDFTPILNGANLSEAKFLLQQLITYAIDRGVAARKVEADLKNSQMRLKEVEDAAKIQEGLLTLVDTDQTEDVSTSGIMETSTMSIERPLSSDSALQSQSLSSQDGTTSTESNSPKSARASSVFGRLSASRRTYSGGIISNFSPKSARSPNTSSASSNGLQRSSSVRGGFTSTAGGINVESKLVTRSFIITAHSKSLLSTQLSGGLLLTGSKDRTAKIFDLNKQQEVSTLGQHINAVTNAKFIPNSDLVLTTSSYMAHIWDLRSSQCVTTLRSSGIVDHVEFNYGQPRSNVMPASECKIVAASVDPTGSLLFTSFERDIRIWDLRRLGENVTARCLNATKTAASEITCLSSTMNADQSGIRLYSGSKDHAVKVFDVPFEIHNGCDFEPVGESHLSHDVISAVVPFRDSFFVSSHDKSVAKYNGRDFERDYVSTSHSSSVLGMNLFRSPVTNEDLLISLDKKVMCFWDISGYKHQLLSKMSLNSEATCFATEPDPNCAISLATGHSNGTVELYRLKSE</sequence>
<dbReference type="Pfam" id="PF23203">
    <property type="entry name" value="KIF21A"/>
    <property type="match status" value="1"/>
</dbReference>
<keyword evidence="8" id="KW-1185">Reference proteome</keyword>
<keyword evidence="1" id="KW-0963">Cytoplasm</keyword>
<dbReference type="InterPro" id="IPR036322">
    <property type="entry name" value="WD40_repeat_dom_sf"/>
</dbReference>
<reference evidence="7 8" key="1">
    <citation type="journal article" date="2015" name="Genome Biol.">
        <title>Comparative genomics of Steinernema reveals deeply conserved gene regulatory networks.</title>
        <authorList>
            <person name="Dillman A.R."/>
            <person name="Macchietto M."/>
            <person name="Porter C.F."/>
            <person name="Rogers A."/>
            <person name="Williams B."/>
            <person name="Antoshechkin I."/>
            <person name="Lee M.M."/>
            <person name="Goodwin Z."/>
            <person name="Lu X."/>
            <person name="Lewis E.E."/>
            <person name="Goodrich-Blair H."/>
            <person name="Stock S.P."/>
            <person name="Adams B.J."/>
            <person name="Sternberg P.W."/>
            <person name="Mortazavi A."/>
        </authorList>
    </citation>
    <scope>NUCLEOTIDE SEQUENCE [LARGE SCALE GENOMIC DNA]</scope>
    <source>
        <strain evidence="7 8">ALL</strain>
    </source>
</reference>
<organism evidence="7 8">
    <name type="scientific">Steinernema carpocapsae</name>
    <name type="common">Entomopathogenic nematode</name>
    <dbReference type="NCBI Taxonomy" id="34508"/>
    <lineage>
        <taxon>Eukaryota</taxon>
        <taxon>Metazoa</taxon>
        <taxon>Ecdysozoa</taxon>
        <taxon>Nematoda</taxon>
        <taxon>Chromadorea</taxon>
        <taxon>Rhabditida</taxon>
        <taxon>Tylenchina</taxon>
        <taxon>Panagrolaimomorpha</taxon>
        <taxon>Strongyloidoidea</taxon>
        <taxon>Steinernematidae</taxon>
        <taxon>Steinernema</taxon>
    </lineage>
</organism>
<name>A0A4U8V1N4_STECR</name>
<feature type="compositionally biased region" description="Polar residues" evidence="5">
    <location>
        <begin position="98"/>
        <end position="111"/>
    </location>
</feature>
<gene>
    <name evidence="7" type="ORF">L596_005869</name>
</gene>
<proteinExistence type="predicted"/>
<dbReference type="Gene3D" id="2.130.10.10">
    <property type="entry name" value="YVTN repeat-like/Quinoprotein amine dehydrogenase"/>
    <property type="match status" value="2"/>
</dbReference>
<protein>
    <recommendedName>
        <fullName evidence="6">KIF21A/B second helical domain-containing protein</fullName>
    </recommendedName>
</protein>
<keyword evidence="2" id="KW-0493">Microtubule</keyword>
<dbReference type="InterPro" id="IPR001680">
    <property type="entry name" value="WD40_rpt"/>
</dbReference>
<dbReference type="SUPFAM" id="SSF50978">
    <property type="entry name" value="WD40 repeat-like"/>
    <property type="match status" value="1"/>
</dbReference>
<feature type="compositionally biased region" description="Low complexity" evidence="5">
    <location>
        <begin position="117"/>
        <end position="136"/>
    </location>
</feature>
<dbReference type="OrthoDB" id="3176171at2759"/>
<feature type="compositionally biased region" description="Polar residues" evidence="5">
    <location>
        <begin position="137"/>
        <end position="146"/>
    </location>
</feature>
<comment type="caution">
    <text evidence="7">The sequence shown here is derived from an EMBL/GenBank/DDBJ whole genome shotgun (WGS) entry which is preliminary data.</text>
</comment>
<evidence type="ECO:0000256" key="3">
    <source>
        <dbReference type="ARBA" id="ARBA00023054"/>
    </source>
</evidence>
<keyword evidence="4" id="KW-0853">WD repeat</keyword>
<evidence type="ECO:0000256" key="2">
    <source>
        <dbReference type="ARBA" id="ARBA00022701"/>
    </source>
</evidence>
<dbReference type="SMART" id="SM00320">
    <property type="entry name" value="WD40"/>
    <property type="match status" value="4"/>
</dbReference>
<feature type="region of interest" description="Disordered" evidence="5">
    <location>
        <begin position="164"/>
        <end position="193"/>
    </location>
</feature>
<dbReference type="InterPro" id="IPR053299">
    <property type="entry name" value="ASTRA_WD_repeat"/>
</dbReference>
<evidence type="ECO:0000256" key="4">
    <source>
        <dbReference type="PROSITE-ProRule" id="PRU00221"/>
    </source>
</evidence>
<feature type="compositionally biased region" description="Low complexity" evidence="5">
    <location>
        <begin position="172"/>
        <end position="184"/>
    </location>
</feature>
<accession>A0A4U8V1N4</accession>
<feature type="repeat" description="WD" evidence="4">
    <location>
        <begin position="216"/>
        <end position="255"/>
    </location>
</feature>
<feature type="domain" description="KIF21A/B second helical" evidence="6">
    <location>
        <begin position="25"/>
        <end position="77"/>
    </location>
</feature>
<reference evidence="7 8" key="2">
    <citation type="journal article" date="2019" name="G3 (Bethesda)">
        <title>Hybrid Assembly of the Genome of the Entomopathogenic Nematode Steinernema carpocapsae Identifies the X-Chromosome.</title>
        <authorList>
            <person name="Serra L."/>
            <person name="Macchietto M."/>
            <person name="Macias-Munoz A."/>
            <person name="McGill C.J."/>
            <person name="Rodriguez I.M."/>
            <person name="Rodriguez B."/>
            <person name="Murad R."/>
            <person name="Mortazavi A."/>
        </authorList>
    </citation>
    <scope>NUCLEOTIDE SEQUENCE [LARGE SCALE GENOMIC DNA]</scope>
    <source>
        <strain evidence="7 8">ALL</strain>
    </source>
</reference>
<evidence type="ECO:0000313" key="7">
    <source>
        <dbReference type="EMBL" id="TMS39324.1"/>
    </source>
</evidence>
<feature type="region of interest" description="Disordered" evidence="5">
    <location>
        <begin position="98"/>
        <end position="150"/>
    </location>
</feature>